<evidence type="ECO:0000313" key="3">
    <source>
        <dbReference type="EMBL" id="OCL06365.1"/>
    </source>
</evidence>
<feature type="region of interest" description="Disordered" evidence="1">
    <location>
        <begin position="1"/>
        <end position="23"/>
    </location>
</feature>
<organism evidence="3 4">
    <name type="scientific">Glonium stellatum</name>
    <dbReference type="NCBI Taxonomy" id="574774"/>
    <lineage>
        <taxon>Eukaryota</taxon>
        <taxon>Fungi</taxon>
        <taxon>Dikarya</taxon>
        <taxon>Ascomycota</taxon>
        <taxon>Pezizomycotina</taxon>
        <taxon>Dothideomycetes</taxon>
        <taxon>Pleosporomycetidae</taxon>
        <taxon>Gloniales</taxon>
        <taxon>Gloniaceae</taxon>
        <taxon>Glonium</taxon>
    </lineage>
</organism>
<feature type="domain" description="Heterokaryon incompatibility" evidence="2">
    <location>
        <begin position="204"/>
        <end position="365"/>
    </location>
</feature>
<evidence type="ECO:0000259" key="2">
    <source>
        <dbReference type="Pfam" id="PF06985"/>
    </source>
</evidence>
<dbReference type="Pfam" id="PF06985">
    <property type="entry name" value="HET"/>
    <property type="match status" value="1"/>
</dbReference>
<accession>A0A8E2JQX9</accession>
<evidence type="ECO:0000256" key="1">
    <source>
        <dbReference type="SAM" id="MobiDB-lite"/>
    </source>
</evidence>
<dbReference type="PANTHER" id="PTHR33112">
    <property type="entry name" value="DOMAIN PROTEIN, PUTATIVE-RELATED"/>
    <property type="match status" value="1"/>
</dbReference>
<dbReference type="AlphaFoldDB" id="A0A8E2JQX9"/>
<dbReference type="Proteomes" id="UP000250140">
    <property type="component" value="Unassembled WGS sequence"/>
</dbReference>
<reference evidence="3 4" key="1">
    <citation type="journal article" date="2016" name="Nat. Commun.">
        <title>Ectomycorrhizal ecology is imprinted in the genome of the dominant symbiotic fungus Cenococcum geophilum.</title>
        <authorList>
            <consortium name="DOE Joint Genome Institute"/>
            <person name="Peter M."/>
            <person name="Kohler A."/>
            <person name="Ohm R.A."/>
            <person name="Kuo A."/>
            <person name="Krutzmann J."/>
            <person name="Morin E."/>
            <person name="Arend M."/>
            <person name="Barry K.W."/>
            <person name="Binder M."/>
            <person name="Choi C."/>
            <person name="Clum A."/>
            <person name="Copeland A."/>
            <person name="Grisel N."/>
            <person name="Haridas S."/>
            <person name="Kipfer T."/>
            <person name="LaButti K."/>
            <person name="Lindquist E."/>
            <person name="Lipzen A."/>
            <person name="Maire R."/>
            <person name="Meier B."/>
            <person name="Mihaltcheva S."/>
            <person name="Molinier V."/>
            <person name="Murat C."/>
            <person name="Poggeler S."/>
            <person name="Quandt C.A."/>
            <person name="Sperisen C."/>
            <person name="Tritt A."/>
            <person name="Tisserant E."/>
            <person name="Crous P.W."/>
            <person name="Henrissat B."/>
            <person name="Nehls U."/>
            <person name="Egli S."/>
            <person name="Spatafora J.W."/>
            <person name="Grigoriev I.V."/>
            <person name="Martin F.M."/>
        </authorList>
    </citation>
    <scope>NUCLEOTIDE SEQUENCE [LARGE SCALE GENOMIC DNA]</scope>
    <source>
        <strain evidence="3 4">CBS 207.34</strain>
    </source>
</reference>
<name>A0A8E2JQX9_9PEZI</name>
<dbReference type="EMBL" id="KV750084">
    <property type="protein sequence ID" value="OCL06365.1"/>
    <property type="molecule type" value="Genomic_DNA"/>
</dbReference>
<dbReference type="PANTHER" id="PTHR33112:SF9">
    <property type="entry name" value="HETEROKARYON INCOMPATIBILITY DOMAIN-CONTAINING PROTEIN"/>
    <property type="match status" value="1"/>
</dbReference>
<proteinExistence type="predicted"/>
<keyword evidence="4" id="KW-1185">Reference proteome</keyword>
<protein>
    <submittedName>
        <fullName evidence="3">HET-domain-containing protein</fullName>
    </submittedName>
</protein>
<gene>
    <name evidence="3" type="ORF">AOQ84DRAFT_390245</name>
</gene>
<dbReference type="InterPro" id="IPR010730">
    <property type="entry name" value="HET"/>
</dbReference>
<evidence type="ECO:0000313" key="4">
    <source>
        <dbReference type="Proteomes" id="UP000250140"/>
    </source>
</evidence>
<sequence>MDREESPNDASPPRTPRPPRNAKAECSICSNLDIRILRKSRWRHHGLTLGERKWTFNVLASDLESQIATCKYCAFLCDALREYEDDSDLDDWKMQDEDERWVGITGKDSGILELSCDKLNLQLYTRGISTPWHTTGKLGYIHEDPLSNQSIQVLLTWIQECTGQHPRCAMTSPARLPSRVINVGPANGSKQPFLYNSRGETRQYATLSYCWGDVQPMTTTRATLRQREAGIDFWELPKTFQDAIFTTRRLGLTYLWIDALCIVQDDKNDWQKESAKIAAIYHGSHITISATTAPDCASGFLSLRDNEDDAELQFVGDNGVQQSVFARKYVHEHHVPFNKPPSTYDEPEPDQDDFPVLKRAWCWSERRLATRVLHFLEDEMIFECATSSRCECMALDERANGVKRDFATMAEHNDQPYAKDMWKKLITEYTQAGMTLPKDALPALSGIAKLMRAPLMGNYFAGLWTGHLHELLLWQSAPGQDCHRAMHYQAPTFSWASRIGPVTYIPWDTTQKMCFVSFLEASAVLKTADPDGEVSNGWIRVKGRLTPAMLNCYYDHANNLTCLIEAKEGITQFEPDAVEDVDGETGKIVYCLPIVSNPPKYAGGDVGRIWTLVLRQAKKVPNAFKRIGITSGIYMRNLDRDSAHLYA</sequence>
<dbReference type="OrthoDB" id="3486565at2759"/>